<dbReference type="KEGG" id="medw:NCTC10132_00429"/>
<reference evidence="4" key="1">
    <citation type="submission" date="2018-06" db="EMBL/GenBank/DDBJ databases">
        <authorList>
            <consortium name="Pathogen Informatics"/>
        </authorList>
    </citation>
    <scope>NUCLEOTIDE SEQUENCE [LARGE SCALE GENOMIC DNA]</scope>
    <source>
        <strain evidence="4">NCTC10132</strain>
    </source>
</reference>
<dbReference type="InterPro" id="IPR036662">
    <property type="entry name" value="PTS_EIIA_man-typ_sf"/>
</dbReference>
<dbReference type="AlphaFoldDB" id="A0A3B0PJW5"/>
<dbReference type="GO" id="GO:0019563">
    <property type="term" value="P:glycerol catabolic process"/>
    <property type="evidence" value="ECO:0007669"/>
    <property type="project" value="InterPro"/>
</dbReference>
<keyword evidence="1 3" id="KW-0808">Transferase</keyword>
<evidence type="ECO:0000313" key="4">
    <source>
        <dbReference type="Proteomes" id="UP000257559"/>
    </source>
</evidence>
<dbReference type="Proteomes" id="UP000257559">
    <property type="component" value="Chromosome"/>
</dbReference>
<dbReference type="Pfam" id="PF03610">
    <property type="entry name" value="EIIA-man"/>
    <property type="match status" value="1"/>
</dbReference>
<organism evidence="3 4">
    <name type="scientific">Mycoplasmopsis edwardii</name>
    <dbReference type="NCBI Taxonomy" id="53558"/>
    <lineage>
        <taxon>Bacteria</taxon>
        <taxon>Bacillati</taxon>
        <taxon>Mycoplasmatota</taxon>
        <taxon>Mycoplasmoidales</taxon>
        <taxon>Metamycoplasmataceae</taxon>
        <taxon>Mycoplasmopsis</taxon>
    </lineage>
</organism>
<keyword evidence="4" id="KW-1185">Reference proteome</keyword>
<gene>
    <name evidence="3" type="primary">MCYN0518</name>
    <name evidence="3" type="ORF">NCTC10132_00429</name>
</gene>
<dbReference type="EMBL" id="LS991951">
    <property type="protein sequence ID" value="SYV97072.1"/>
    <property type="molecule type" value="Genomic_DNA"/>
</dbReference>
<proteinExistence type="predicted"/>
<dbReference type="GO" id="GO:0009401">
    <property type="term" value="P:phosphoenolpyruvate-dependent sugar phosphotransferase system"/>
    <property type="evidence" value="ECO:0007669"/>
    <property type="project" value="InterPro"/>
</dbReference>
<dbReference type="RefSeq" id="WP_117275094.1">
    <property type="nucleotide sequence ID" value="NZ_CP114370.1"/>
</dbReference>
<dbReference type="InterPro" id="IPR039643">
    <property type="entry name" value="DhaM"/>
</dbReference>
<dbReference type="PROSITE" id="PS51096">
    <property type="entry name" value="PTS_EIIA_TYPE_4"/>
    <property type="match status" value="1"/>
</dbReference>
<dbReference type="OrthoDB" id="7065393at2"/>
<accession>A0A3B0PJW5</accession>
<dbReference type="SUPFAM" id="SSF53062">
    <property type="entry name" value="PTS system fructose IIA component-like"/>
    <property type="match status" value="1"/>
</dbReference>
<dbReference type="GO" id="GO:0047324">
    <property type="term" value="F:phosphoenolpyruvate-glycerone phosphotransferase activity"/>
    <property type="evidence" value="ECO:0007669"/>
    <property type="project" value="InterPro"/>
</dbReference>
<dbReference type="GO" id="GO:0016020">
    <property type="term" value="C:membrane"/>
    <property type="evidence" value="ECO:0007669"/>
    <property type="project" value="InterPro"/>
</dbReference>
<evidence type="ECO:0000313" key="3">
    <source>
        <dbReference type="EMBL" id="SYV97072.1"/>
    </source>
</evidence>
<dbReference type="EC" id="2.7.1.-" evidence="3"/>
<dbReference type="PANTHER" id="PTHR38594">
    <property type="entry name" value="PEP-DEPENDENT DIHYDROXYACETONE KINASE, PHOSPHORYL DONOR SUBUNIT DHAM"/>
    <property type="match status" value="1"/>
</dbReference>
<sequence length="130" mass="14291">MNKKLFILISHYNDLARVIKEYVSKMLPINNENIEIVALGGINNGTEIGTEPMQILETIEARPEINEIFIFSDLGSATLAAESIATMVMDKKVHVSKGSFVENTFSAYVLANVGASFEEVQVAAEEKVVK</sequence>
<evidence type="ECO:0000259" key="2">
    <source>
        <dbReference type="PROSITE" id="PS51096"/>
    </source>
</evidence>
<name>A0A3B0PJW5_9BACT</name>
<dbReference type="Gene3D" id="3.40.50.510">
    <property type="entry name" value="Phosphotransferase system, mannose-type IIA component"/>
    <property type="match status" value="1"/>
</dbReference>
<dbReference type="InterPro" id="IPR004701">
    <property type="entry name" value="PTS_EIIA_man-typ"/>
</dbReference>
<evidence type="ECO:0000256" key="1">
    <source>
        <dbReference type="ARBA" id="ARBA00022679"/>
    </source>
</evidence>
<protein>
    <submittedName>
        <fullName evidence="3">PTS system enzyme I</fullName>
        <ecNumber evidence="3">2.7.1.-</ecNumber>
    </submittedName>
</protein>
<dbReference type="PANTHER" id="PTHR38594:SF1">
    <property type="entry name" value="PEP-DEPENDENT DIHYDROXYACETONE KINASE, PHOSPHORYL DONOR SUBUNIT DHAM"/>
    <property type="match status" value="1"/>
</dbReference>
<feature type="domain" description="PTS EIIA type-4" evidence="2">
    <location>
        <begin position="3"/>
        <end position="130"/>
    </location>
</feature>